<dbReference type="Pfam" id="PF01551">
    <property type="entry name" value="Peptidase_M23"/>
    <property type="match status" value="1"/>
</dbReference>
<dbReference type="InterPro" id="IPR011055">
    <property type="entry name" value="Dup_hybrid_motif"/>
</dbReference>
<organism evidence="3 4">
    <name type="scientific">Candidatus Sulfurimonas marisnigri</name>
    <dbReference type="NCBI Taxonomy" id="2740405"/>
    <lineage>
        <taxon>Bacteria</taxon>
        <taxon>Pseudomonadati</taxon>
        <taxon>Campylobacterota</taxon>
        <taxon>Epsilonproteobacteria</taxon>
        <taxon>Campylobacterales</taxon>
        <taxon>Sulfurimonadaceae</taxon>
        <taxon>Sulfurimonas</taxon>
    </lineage>
</organism>
<keyword evidence="4" id="KW-1185">Reference proteome</keyword>
<keyword evidence="1" id="KW-0175">Coiled coil</keyword>
<proteinExistence type="predicted"/>
<dbReference type="EMBL" id="CP054493">
    <property type="protein sequence ID" value="QOY55544.1"/>
    <property type="molecule type" value="Genomic_DNA"/>
</dbReference>
<evidence type="ECO:0000256" key="1">
    <source>
        <dbReference type="SAM" id="Coils"/>
    </source>
</evidence>
<feature type="coiled-coil region" evidence="1">
    <location>
        <begin position="199"/>
        <end position="255"/>
    </location>
</feature>
<dbReference type="Gene3D" id="2.70.70.10">
    <property type="entry name" value="Glucose Permease (Domain IIA)"/>
    <property type="match status" value="1"/>
</dbReference>
<evidence type="ECO:0000313" key="3">
    <source>
        <dbReference type="EMBL" id="QOY55544.1"/>
    </source>
</evidence>
<gene>
    <name evidence="3" type="ORF">HUE87_04760</name>
</gene>
<feature type="domain" description="M23ase beta-sheet core" evidence="2">
    <location>
        <begin position="321"/>
        <end position="392"/>
    </location>
</feature>
<evidence type="ECO:0000313" key="4">
    <source>
        <dbReference type="Proteomes" id="UP000593836"/>
    </source>
</evidence>
<sequence length="406" mass="46706">MNHLLIISVIFFVLNANSNIDSKIKKTSSKLNTYSKNYKNINQKMAQNAKEILEQKLEISMQEKHLKNLKNELSQKEISYKVNTTELTNLKKSENSLKEDSEKLEQELVFTIAQSVSLSVILEEEYTTSEESLIEFEVLRAMLKNAKMKITELNDKFYINSKNIEDVNAQVSTLEVEIAIIDGKRKEMLNIQEKNKKDLKNLKVAKSSYKKELQKVLKKQDSLKTTLARLNIIKIDEIKKAKQEAERARAFNSNNIILDKNLPKVKKHGSSYQAIKTKKYRGLKTISPFSPYEITKKYGTYTDPIYGIKVFNESISLKPNKKNTKVKTVFNGKIIYADKTAVLDNIVIVEHKYGLHTIYANLSQISPNIKKGKKIKKGYTIGRVSDELIFEVTQKSFHINPVKLFQ</sequence>
<feature type="coiled-coil region" evidence="1">
    <location>
        <begin position="24"/>
        <end position="107"/>
    </location>
</feature>
<dbReference type="KEGG" id="smas:HUE87_04760"/>
<evidence type="ECO:0000259" key="2">
    <source>
        <dbReference type="Pfam" id="PF01551"/>
    </source>
</evidence>
<dbReference type="InterPro" id="IPR016047">
    <property type="entry name" value="M23ase_b-sheet_dom"/>
</dbReference>
<dbReference type="SUPFAM" id="SSF51261">
    <property type="entry name" value="Duplicated hybrid motif"/>
    <property type="match status" value="1"/>
</dbReference>
<protein>
    <submittedName>
        <fullName evidence="3">Peptidoglycan DD-metalloendopeptidase family protein</fullName>
    </submittedName>
</protein>
<reference evidence="3 4" key="1">
    <citation type="submission" date="2020-05" db="EMBL/GenBank/DDBJ databases">
        <title>Sulfurimonas marisnigri, sp. nov., and Sulfurimonas baltica, sp. nov., manganese oxide reducing chemolithoautotrophs of the class Epsilonproteobacteria isolated from the pelagic redoxclines of the Black and Baltic Seas and emended description of the genus Sulfurimonas.</title>
        <authorList>
            <person name="Henkel J.V."/>
            <person name="Laudan C."/>
            <person name="Werner J."/>
            <person name="Neu T."/>
            <person name="Plewe S."/>
            <person name="Sproer C."/>
            <person name="Bunk B."/>
            <person name="Schulz-Vogt H.N."/>
        </authorList>
    </citation>
    <scope>NUCLEOTIDE SEQUENCE [LARGE SCALE GENOMIC DNA]</scope>
    <source>
        <strain evidence="3 4">SoZ1</strain>
    </source>
</reference>
<name>A0A7S7RRB2_9BACT</name>
<dbReference type="RefSeq" id="WP_194367583.1">
    <property type="nucleotide sequence ID" value="NZ_CP054493.1"/>
</dbReference>
<dbReference type="AlphaFoldDB" id="A0A7S7RRB2"/>
<dbReference type="CDD" id="cd12797">
    <property type="entry name" value="M23_peptidase"/>
    <property type="match status" value="1"/>
</dbReference>
<accession>A0A7S7RRB2</accession>
<dbReference type="Proteomes" id="UP000593836">
    <property type="component" value="Chromosome"/>
</dbReference>